<evidence type="ECO:0000313" key="2">
    <source>
        <dbReference type="Proteomes" id="UP001054837"/>
    </source>
</evidence>
<dbReference type="EMBL" id="BPLQ01001994">
    <property type="protein sequence ID" value="GIX87370.1"/>
    <property type="molecule type" value="Genomic_DNA"/>
</dbReference>
<evidence type="ECO:0000313" key="1">
    <source>
        <dbReference type="EMBL" id="GIX87370.1"/>
    </source>
</evidence>
<keyword evidence="2" id="KW-1185">Reference proteome</keyword>
<reference evidence="1 2" key="1">
    <citation type="submission" date="2021-06" db="EMBL/GenBank/DDBJ databases">
        <title>Caerostris darwini draft genome.</title>
        <authorList>
            <person name="Kono N."/>
            <person name="Arakawa K."/>
        </authorList>
    </citation>
    <scope>NUCLEOTIDE SEQUENCE [LARGE SCALE GENOMIC DNA]</scope>
</reference>
<dbReference type="AlphaFoldDB" id="A0AAV4NQX6"/>
<sequence length="84" mass="10116">MNLKENETFLVSAPFICRALYNKNADIHRCVSFTNEDLSSHEQEILPHQIFKKERPRRDCPGAKYPNKRRREYELRICLTRYLC</sequence>
<accession>A0AAV4NQX6</accession>
<protein>
    <submittedName>
        <fullName evidence="1">Uncharacterized protein</fullName>
    </submittedName>
</protein>
<name>A0AAV4NQX6_9ARAC</name>
<dbReference type="Proteomes" id="UP001054837">
    <property type="component" value="Unassembled WGS sequence"/>
</dbReference>
<gene>
    <name evidence="1" type="ORF">CDAR_261101</name>
</gene>
<comment type="caution">
    <text evidence="1">The sequence shown here is derived from an EMBL/GenBank/DDBJ whole genome shotgun (WGS) entry which is preliminary data.</text>
</comment>
<organism evidence="1 2">
    <name type="scientific">Caerostris darwini</name>
    <dbReference type="NCBI Taxonomy" id="1538125"/>
    <lineage>
        <taxon>Eukaryota</taxon>
        <taxon>Metazoa</taxon>
        <taxon>Ecdysozoa</taxon>
        <taxon>Arthropoda</taxon>
        <taxon>Chelicerata</taxon>
        <taxon>Arachnida</taxon>
        <taxon>Araneae</taxon>
        <taxon>Araneomorphae</taxon>
        <taxon>Entelegynae</taxon>
        <taxon>Araneoidea</taxon>
        <taxon>Araneidae</taxon>
        <taxon>Caerostris</taxon>
    </lineage>
</organism>
<proteinExistence type="predicted"/>